<keyword evidence="4" id="KW-1185">Reference proteome</keyword>
<sequence length="378" mass="40312">MQKGFIAAFLGALVTTGAAAQSYTVNTVVPALNQPWGMAFIPQSDQLLVTERGGSLQMIDVAAGSAREVSGLPRISTQGQGGLLDVALHPEFADNALVYLTWSGAGDGGTATHLGRARLNADAAALENLELLYIATPFLNSGAHFGSRIVFDDQNRVYFTTGDRGSKAFGPDHFSQDLGVNHGKVLRLNDDGTIPADNPFVGTDGALPAIFSYGHRNPQGMALHPETGAIWANEHGENNGDEINILQEGGNFGWPIASYAVTYSGGQRFAPAPPQVPGTVPPVYWWEADHPEGFPPSGLAFYEGDAFPEWRGHAFMGNLRHQYLGVFSVDGAQVSQTGRLLESEGWRIRDVAIGPQDGFVYALADGRGAPLLRLEPAQ</sequence>
<dbReference type="Gene3D" id="2.120.10.30">
    <property type="entry name" value="TolB, C-terminal domain"/>
    <property type="match status" value="1"/>
</dbReference>
<dbReference type="PANTHER" id="PTHR19328">
    <property type="entry name" value="HEDGEHOG-INTERACTING PROTEIN"/>
    <property type="match status" value="1"/>
</dbReference>
<accession>A0A1H2WHR9</accession>
<feature type="domain" description="Glucose/Sorbosone dehydrogenase" evidence="2">
    <location>
        <begin position="32"/>
        <end position="373"/>
    </location>
</feature>
<evidence type="ECO:0000313" key="3">
    <source>
        <dbReference type="EMBL" id="SDW79569.1"/>
    </source>
</evidence>
<evidence type="ECO:0000256" key="1">
    <source>
        <dbReference type="SAM" id="SignalP"/>
    </source>
</evidence>
<dbReference type="RefSeq" id="WP_092886978.1">
    <property type="nucleotide sequence ID" value="NZ_CP061498.1"/>
</dbReference>
<gene>
    <name evidence="3" type="ORF">SAMN04488238_103374</name>
</gene>
<dbReference type="OrthoDB" id="9770043at2"/>
<protein>
    <recommendedName>
        <fullName evidence="2">Glucose/Sorbosone dehydrogenase domain-containing protein</fullName>
    </recommendedName>
</protein>
<dbReference type="Proteomes" id="UP000198539">
    <property type="component" value="Unassembled WGS sequence"/>
</dbReference>
<keyword evidence="1" id="KW-0732">Signal</keyword>
<evidence type="ECO:0000259" key="2">
    <source>
        <dbReference type="Pfam" id="PF07995"/>
    </source>
</evidence>
<dbReference type="InterPro" id="IPR011042">
    <property type="entry name" value="6-blade_b-propeller_TolB-like"/>
</dbReference>
<dbReference type="EMBL" id="FNOM01000003">
    <property type="protein sequence ID" value="SDW79569.1"/>
    <property type="molecule type" value="Genomic_DNA"/>
</dbReference>
<reference evidence="3 4" key="1">
    <citation type="submission" date="2016-10" db="EMBL/GenBank/DDBJ databases">
        <authorList>
            <person name="de Groot N.N."/>
        </authorList>
    </citation>
    <scope>NUCLEOTIDE SEQUENCE [LARGE SCALE GENOMIC DNA]</scope>
    <source>
        <strain evidence="3 4">CGMCC 1.8894</strain>
    </source>
</reference>
<dbReference type="Pfam" id="PF07995">
    <property type="entry name" value="GSDH"/>
    <property type="match status" value="1"/>
</dbReference>
<dbReference type="PANTHER" id="PTHR19328:SF75">
    <property type="entry name" value="ALDOSE SUGAR DEHYDROGENASE YLII"/>
    <property type="match status" value="1"/>
</dbReference>
<name>A0A1H2WHR9_9RHOB</name>
<dbReference type="SUPFAM" id="SSF50952">
    <property type="entry name" value="Soluble quinoprotein glucose dehydrogenase"/>
    <property type="match status" value="1"/>
</dbReference>
<evidence type="ECO:0000313" key="4">
    <source>
        <dbReference type="Proteomes" id="UP000198539"/>
    </source>
</evidence>
<dbReference type="AlphaFoldDB" id="A0A1H2WHR9"/>
<organism evidence="3 4">
    <name type="scientific">Roseicitreum antarcticum</name>
    <dbReference type="NCBI Taxonomy" id="564137"/>
    <lineage>
        <taxon>Bacteria</taxon>
        <taxon>Pseudomonadati</taxon>
        <taxon>Pseudomonadota</taxon>
        <taxon>Alphaproteobacteria</taxon>
        <taxon>Rhodobacterales</taxon>
        <taxon>Paracoccaceae</taxon>
        <taxon>Roseicitreum</taxon>
    </lineage>
</organism>
<dbReference type="InterPro" id="IPR011041">
    <property type="entry name" value="Quinoprot_gluc/sorb_DH_b-prop"/>
</dbReference>
<dbReference type="STRING" id="564137.SAMN04488238_103374"/>
<dbReference type="InterPro" id="IPR012938">
    <property type="entry name" value="Glc/Sorbosone_DH"/>
</dbReference>
<feature type="signal peptide" evidence="1">
    <location>
        <begin position="1"/>
        <end position="20"/>
    </location>
</feature>
<feature type="chain" id="PRO_5011513043" description="Glucose/Sorbosone dehydrogenase domain-containing protein" evidence="1">
    <location>
        <begin position="21"/>
        <end position="378"/>
    </location>
</feature>
<proteinExistence type="predicted"/>